<dbReference type="InterPro" id="IPR023214">
    <property type="entry name" value="HAD_sf"/>
</dbReference>
<dbReference type="InterPro" id="IPR006439">
    <property type="entry name" value="HAD-SF_hydro_IA"/>
</dbReference>
<dbReference type="InterPro" id="IPR023198">
    <property type="entry name" value="PGP-like_dom2"/>
</dbReference>
<keyword evidence="2" id="KW-1185">Reference proteome</keyword>
<comment type="caution">
    <text evidence="1">The sequence shown here is derived from an EMBL/GenBank/DDBJ whole genome shotgun (WGS) entry which is preliminary data.</text>
</comment>
<organism evidence="1 2">
    <name type="scientific">Nocardioides lentus</name>
    <dbReference type="NCBI Taxonomy" id="338077"/>
    <lineage>
        <taxon>Bacteria</taxon>
        <taxon>Bacillati</taxon>
        <taxon>Actinomycetota</taxon>
        <taxon>Actinomycetes</taxon>
        <taxon>Propionibacteriales</taxon>
        <taxon>Nocardioidaceae</taxon>
        <taxon>Nocardioides</taxon>
    </lineage>
</organism>
<dbReference type="Pfam" id="PF00702">
    <property type="entry name" value="Hydrolase"/>
    <property type="match status" value="1"/>
</dbReference>
<dbReference type="Gene3D" id="3.40.50.1000">
    <property type="entry name" value="HAD superfamily/HAD-like"/>
    <property type="match status" value="1"/>
</dbReference>
<dbReference type="GO" id="GO:0016787">
    <property type="term" value="F:hydrolase activity"/>
    <property type="evidence" value="ECO:0007669"/>
    <property type="project" value="UniProtKB-KW"/>
</dbReference>
<evidence type="ECO:0000313" key="2">
    <source>
        <dbReference type="Proteomes" id="UP001501612"/>
    </source>
</evidence>
<dbReference type="InterPro" id="IPR044999">
    <property type="entry name" value="CbbY-like"/>
</dbReference>
<dbReference type="RefSeq" id="WP_344002272.1">
    <property type="nucleotide sequence ID" value="NZ_BAAAMY010000001.1"/>
</dbReference>
<dbReference type="EMBL" id="BAAAMY010000001">
    <property type="protein sequence ID" value="GAA1904448.1"/>
    <property type="molecule type" value="Genomic_DNA"/>
</dbReference>
<gene>
    <name evidence="1" type="ORF">GCM10009737_01430</name>
</gene>
<accession>A0ABN2NZV6</accession>
<evidence type="ECO:0000313" key="1">
    <source>
        <dbReference type="EMBL" id="GAA1904448.1"/>
    </source>
</evidence>
<proteinExistence type="predicted"/>
<protein>
    <submittedName>
        <fullName evidence="1">HAD family hydrolase</fullName>
    </submittedName>
</protein>
<dbReference type="NCBIfam" id="TIGR01509">
    <property type="entry name" value="HAD-SF-IA-v3"/>
    <property type="match status" value="1"/>
</dbReference>
<keyword evidence="1" id="KW-0378">Hydrolase</keyword>
<name>A0ABN2NZV6_9ACTN</name>
<dbReference type="Proteomes" id="UP001501612">
    <property type="component" value="Unassembled WGS sequence"/>
</dbReference>
<reference evidence="1 2" key="1">
    <citation type="journal article" date="2019" name="Int. J. Syst. Evol. Microbiol.">
        <title>The Global Catalogue of Microorganisms (GCM) 10K type strain sequencing project: providing services to taxonomists for standard genome sequencing and annotation.</title>
        <authorList>
            <consortium name="The Broad Institute Genomics Platform"/>
            <consortium name="The Broad Institute Genome Sequencing Center for Infectious Disease"/>
            <person name="Wu L."/>
            <person name="Ma J."/>
        </authorList>
    </citation>
    <scope>NUCLEOTIDE SEQUENCE [LARGE SCALE GENOMIC DNA]</scope>
    <source>
        <strain evidence="1 2">JCM 14046</strain>
    </source>
</reference>
<dbReference type="SUPFAM" id="SSF56784">
    <property type="entry name" value="HAD-like"/>
    <property type="match status" value="1"/>
</dbReference>
<sequence>MTSLLFGSISSLADTSELQRWAFNKAFADHGLDWSWDREDYRAMLEGNGGADRVRAYAEQRGEQVDAEAVHAAKSVAFRESLRTDGVEPRPGVLETITAAKSLGMRVGLVTTTSPDNVAALLEALSPALGRDDFDVVLDTTSVETTKPDPAVYAKALAELGEEAGACVAVEDNVGGVAAAKGAGIACIAFPNANTAAHDFAEADTRVDTLDPAAVTALLEA</sequence>
<dbReference type="PANTHER" id="PTHR42896">
    <property type="entry name" value="XYLULOSE-1,5-BISPHOSPHATE (XUBP) PHOSPHATASE"/>
    <property type="match status" value="1"/>
</dbReference>
<dbReference type="PANTHER" id="PTHR42896:SF2">
    <property type="entry name" value="CBBY-LIKE PROTEIN"/>
    <property type="match status" value="1"/>
</dbReference>
<dbReference type="InterPro" id="IPR036412">
    <property type="entry name" value="HAD-like_sf"/>
</dbReference>
<dbReference type="Gene3D" id="1.10.150.240">
    <property type="entry name" value="Putative phosphatase, domain 2"/>
    <property type="match status" value="1"/>
</dbReference>